<dbReference type="eggNOG" id="ENOG502SA0R">
    <property type="taxonomic scope" value="Eukaryota"/>
</dbReference>
<keyword evidence="3" id="KW-1185">Reference proteome</keyword>
<feature type="region of interest" description="Disordered" evidence="1">
    <location>
        <begin position="285"/>
        <end position="305"/>
    </location>
</feature>
<gene>
    <name evidence="2" type="ORF">TAPDE_002526</name>
</gene>
<dbReference type="AlphaFoldDB" id="R4XGL5"/>
<protein>
    <recommendedName>
        <fullName evidence="4">DOT1 domain-containing protein</fullName>
    </recommendedName>
</protein>
<evidence type="ECO:0008006" key="4">
    <source>
        <dbReference type="Google" id="ProtNLM"/>
    </source>
</evidence>
<organism evidence="2 3">
    <name type="scientific">Taphrina deformans (strain PYCC 5710 / ATCC 11124 / CBS 356.35 / IMI 108563 / JCM 9778 / NBRC 8474)</name>
    <name type="common">Peach leaf curl fungus</name>
    <name type="synonym">Lalaria deformans</name>
    <dbReference type="NCBI Taxonomy" id="1097556"/>
    <lineage>
        <taxon>Eukaryota</taxon>
        <taxon>Fungi</taxon>
        <taxon>Dikarya</taxon>
        <taxon>Ascomycota</taxon>
        <taxon>Taphrinomycotina</taxon>
        <taxon>Taphrinomycetes</taxon>
        <taxon>Taphrinales</taxon>
        <taxon>Taphrinaceae</taxon>
        <taxon>Taphrina</taxon>
    </lineage>
</organism>
<dbReference type="InterPro" id="IPR029063">
    <property type="entry name" value="SAM-dependent_MTases_sf"/>
</dbReference>
<dbReference type="SUPFAM" id="SSF53335">
    <property type="entry name" value="S-adenosyl-L-methionine-dependent methyltransferases"/>
    <property type="match status" value="1"/>
</dbReference>
<dbReference type="Proteomes" id="UP000013776">
    <property type="component" value="Unassembled WGS sequence"/>
</dbReference>
<sequence>MAKVLVTREARMSSRSSALNHTKIGTTFLDIDTTMPTNSEDLYRRINKVERGIGGDAGVIGMSGSVARLDLDKILSVMALDSKSHFLDIGSGLGRPMLHALQFGAAQASGIEFDSIKHCKSQTVIDRVLPVEQQIKTCVHHGDVLALGSLNDLGCDISHIFSFWEGINIDAREAVGRLVAKNWQKSKTVTTVAFVQSHVEHLQSYMKELYFPAQLKLVDTFPITMIGSAAKFRAYIFKFPAPRPIKTDYVRRSTRCTGVDKTGLSMSLSFEERYVSEIASSSGCESLSEIPQKPQSLPRSEASFPIRPVPDETLLGNSIVRKRKLRSASHTAETCTAVVRSQNLESTIVPSSASHITTPAEPHADTQNKPVIRKTPSRAPKSSLTEKPASSSLTTSTLNSPIAALVHTANSTRSSSVVTDLSSDLIDLGTANDQDCLTPPLRLSMFKNFIQPSEVINISPGELCLEPCEEFEHMGTSPPDDGHLLEVSSSRPINMTLDKSGDGKITSDPSVMEPRATRILRSGTISSPIVERGKRRCSGVNVGKTLSAPGARHNNKACPRSDVLNCAFAEEKSIHHPSVDSMTGTHIQQSSSADPVVESSVNVSMGGILEAGEVVLGDYVIEPRRIRTLRSARTPSTTLSTRSPRQSFNRPLTTPRKSAEDREISPQTSTDQCMTPTASEAVRSEMIWSLYGDV</sequence>
<accession>R4XGL5</accession>
<dbReference type="OrthoDB" id="443402at2759"/>
<dbReference type="VEuPathDB" id="FungiDB:TAPDE_002526"/>
<evidence type="ECO:0000313" key="2">
    <source>
        <dbReference type="EMBL" id="CCG82509.1"/>
    </source>
</evidence>
<comment type="caution">
    <text evidence="2">The sequence shown here is derived from an EMBL/GenBank/DDBJ whole genome shotgun (WGS) entry which is preliminary data.</text>
</comment>
<proteinExistence type="predicted"/>
<feature type="compositionally biased region" description="Polar residues" evidence="1">
    <location>
        <begin position="665"/>
        <end position="678"/>
    </location>
</feature>
<name>R4XGL5_TAPDE</name>
<evidence type="ECO:0000313" key="3">
    <source>
        <dbReference type="Proteomes" id="UP000013776"/>
    </source>
</evidence>
<feature type="compositionally biased region" description="Low complexity" evidence="1">
    <location>
        <begin position="631"/>
        <end position="647"/>
    </location>
</feature>
<dbReference type="Gene3D" id="3.40.50.150">
    <property type="entry name" value="Vaccinia Virus protein VP39"/>
    <property type="match status" value="1"/>
</dbReference>
<reference evidence="2 3" key="1">
    <citation type="journal article" date="2013" name="MBio">
        <title>Genome sequencing of the plant pathogen Taphrina deformans, the causal agent of peach leaf curl.</title>
        <authorList>
            <person name="Cisse O.H."/>
            <person name="Almeida J.M.G.C.F."/>
            <person name="Fonseca A."/>
            <person name="Kumar A.A."/>
            <person name="Salojaervi J."/>
            <person name="Overmyer K."/>
            <person name="Hauser P.M."/>
            <person name="Pagni M."/>
        </authorList>
    </citation>
    <scope>NUCLEOTIDE SEQUENCE [LARGE SCALE GENOMIC DNA]</scope>
    <source>
        <strain evidence="3">PYCC 5710 / ATCC 11124 / CBS 356.35 / IMI 108563 / JCM 9778 / NBRC 8474</strain>
    </source>
</reference>
<feature type="region of interest" description="Disordered" evidence="1">
    <location>
        <begin position="631"/>
        <end position="678"/>
    </location>
</feature>
<feature type="region of interest" description="Disordered" evidence="1">
    <location>
        <begin position="353"/>
        <end position="396"/>
    </location>
</feature>
<evidence type="ECO:0000256" key="1">
    <source>
        <dbReference type="SAM" id="MobiDB-lite"/>
    </source>
</evidence>
<feature type="compositionally biased region" description="Polar residues" evidence="1">
    <location>
        <begin position="380"/>
        <end position="389"/>
    </location>
</feature>
<dbReference type="CDD" id="cd02440">
    <property type="entry name" value="AdoMet_MTases"/>
    <property type="match status" value="1"/>
</dbReference>
<dbReference type="EMBL" id="CAHR02000087">
    <property type="protein sequence ID" value="CCG82509.1"/>
    <property type="molecule type" value="Genomic_DNA"/>
</dbReference>